<dbReference type="Gene3D" id="3.40.630.10">
    <property type="entry name" value="Zn peptidases"/>
    <property type="match status" value="1"/>
</dbReference>
<comment type="caution">
    <text evidence="1">The sequence shown here is derived from an EMBL/GenBank/DDBJ whole genome shotgun (WGS) entry which is preliminary data.</text>
</comment>
<dbReference type="Proteomes" id="UP001500279">
    <property type="component" value="Unassembled WGS sequence"/>
</dbReference>
<dbReference type="RefSeq" id="WP_141291874.1">
    <property type="nucleotide sequence ID" value="NZ_BAAAEW010000014.1"/>
</dbReference>
<dbReference type="SUPFAM" id="SSF53187">
    <property type="entry name" value="Zn-dependent exopeptidases"/>
    <property type="match status" value="1"/>
</dbReference>
<dbReference type="InterPro" id="IPR021259">
    <property type="entry name" value="DUF2817"/>
</dbReference>
<accession>A0ABN1K1T5</accession>
<dbReference type="Pfam" id="PF10994">
    <property type="entry name" value="DUF2817"/>
    <property type="match status" value="1"/>
</dbReference>
<organism evidence="1 2">
    <name type="scientific">Ideonella azotifigens</name>
    <dbReference type="NCBI Taxonomy" id="513160"/>
    <lineage>
        <taxon>Bacteria</taxon>
        <taxon>Pseudomonadati</taxon>
        <taxon>Pseudomonadota</taxon>
        <taxon>Betaproteobacteria</taxon>
        <taxon>Burkholderiales</taxon>
        <taxon>Sphaerotilaceae</taxon>
        <taxon>Ideonella</taxon>
    </lineage>
</organism>
<name>A0ABN1K1T5_9BURK</name>
<dbReference type="EMBL" id="BAAAEW010000014">
    <property type="protein sequence ID" value="GAA0752408.1"/>
    <property type="molecule type" value="Genomic_DNA"/>
</dbReference>
<sequence length="367" mass="39667">MSPAQPSIPGDCFAPDYAQARRRFLQAAQAATLTVHSEPHPLPGRDGEALAVDAVLDGAPDTQRLLIVSSGCHGIEGHAGSAVQIALLRDAVFRKAAHGAGVALLHLHALNPHGFSFGHRVTHENVDLNRNFVDFSQPRPHNPLLPRLAPVLLPERWPPTPGNRLALYGFALRHGIRATQTTISQGQYQDPEGLFFGGNGPSWSRLALERLLARFGSHARRIGWIDVHTGLGPNGVAERILAGRPEPVLLKRARAWWGPGLTCTQEGSSSSAVLMGEMWQAAAATCPQAELTAMVMEVGTQSKLKVLDALRGDQWLRLHPQAGEKQRAAIHQRMREAFYTETPAWQAAVLAQGCELALQAVRGLAAT</sequence>
<dbReference type="CDD" id="cd06233">
    <property type="entry name" value="M14-like"/>
    <property type="match status" value="1"/>
</dbReference>
<evidence type="ECO:0000313" key="2">
    <source>
        <dbReference type="Proteomes" id="UP001500279"/>
    </source>
</evidence>
<protein>
    <submittedName>
        <fullName evidence="1">M14 family metallopeptidase</fullName>
    </submittedName>
</protein>
<proteinExistence type="predicted"/>
<gene>
    <name evidence="1" type="ORF">GCM10009107_26220</name>
</gene>
<evidence type="ECO:0000313" key="1">
    <source>
        <dbReference type="EMBL" id="GAA0752408.1"/>
    </source>
</evidence>
<keyword evidence="2" id="KW-1185">Reference proteome</keyword>
<reference evidence="1 2" key="1">
    <citation type="journal article" date="2019" name="Int. J. Syst. Evol. Microbiol.">
        <title>The Global Catalogue of Microorganisms (GCM) 10K type strain sequencing project: providing services to taxonomists for standard genome sequencing and annotation.</title>
        <authorList>
            <consortium name="The Broad Institute Genomics Platform"/>
            <consortium name="The Broad Institute Genome Sequencing Center for Infectious Disease"/>
            <person name="Wu L."/>
            <person name="Ma J."/>
        </authorList>
    </citation>
    <scope>NUCLEOTIDE SEQUENCE [LARGE SCALE GENOMIC DNA]</scope>
    <source>
        <strain evidence="1 2">JCM 15503</strain>
    </source>
</reference>